<sequence length="409" mass="45169">MKWKTLAAGTMILFFCLVGGVITGEKATAQETIRLGFVADVSGVGATFYKGQKAAVDLFIEEINAAGGVMGKKLEVVVRDAQLKPDIGANMARELILSEKCDFLIGPTSSAVALAVTKVAKEFKKIVYFHTSNAEALTTTDFQPYMFQVVPNTGIEGRGIANYMAQKPYKKYGYIGPDYAYGHDQFNAFKGELAKLKPDAEIVEVVWVKLGETNYSPYIPTLMAKNPEAIFSSLWGGGLSTFIKQAKPYGIFGKAALCSLFDLDMLRVTGQDMPEGLLGYARCPFYAVDNPEMKAFVKKYYDKNQEWPADWAIMAYDGLIALTEAIKKANSTDSDKVVKALEGMKFKSLRGERYIRAEDHMANVGIYVGVTTKSPDYKGFLIMKDVVEVPAEKIWLPVEQVKKLQEGKK</sequence>
<evidence type="ECO:0000259" key="3">
    <source>
        <dbReference type="Pfam" id="PF13458"/>
    </source>
</evidence>
<evidence type="ECO:0000313" key="4">
    <source>
        <dbReference type="EMBL" id="AFM27275.1"/>
    </source>
</evidence>
<dbReference type="SUPFAM" id="SSF53822">
    <property type="entry name" value="Periplasmic binding protein-like I"/>
    <property type="match status" value="1"/>
</dbReference>
<dbReference type="Proteomes" id="UP000006055">
    <property type="component" value="Chromosome"/>
</dbReference>
<evidence type="ECO:0000256" key="2">
    <source>
        <dbReference type="ARBA" id="ARBA00022729"/>
    </source>
</evidence>
<dbReference type="InterPro" id="IPR051010">
    <property type="entry name" value="BCAA_transport"/>
</dbReference>
<dbReference type="InterPro" id="IPR028082">
    <property type="entry name" value="Peripla_BP_I"/>
</dbReference>
<organism evidence="4 5">
    <name type="scientific">Desulfomonile tiedjei (strain ATCC 49306 / DSM 6799 / DCB-1)</name>
    <dbReference type="NCBI Taxonomy" id="706587"/>
    <lineage>
        <taxon>Bacteria</taxon>
        <taxon>Pseudomonadati</taxon>
        <taxon>Thermodesulfobacteriota</taxon>
        <taxon>Desulfomonilia</taxon>
        <taxon>Desulfomonilales</taxon>
        <taxon>Desulfomonilaceae</taxon>
        <taxon>Desulfomonile</taxon>
    </lineage>
</organism>
<comment type="similarity">
    <text evidence="1">Belongs to the leucine-binding protein family.</text>
</comment>
<protein>
    <submittedName>
        <fullName evidence="4">Amino acid/amide ABC transporter substrate-binding protein, HAAT family</fullName>
    </submittedName>
</protein>
<feature type="domain" description="Leucine-binding protein" evidence="3">
    <location>
        <begin position="32"/>
        <end position="369"/>
    </location>
</feature>
<keyword evidence="5" id="KW-1185">Reference proteome</keyword>
<proteinExistence type="inferred from homology"/>
<dbReference type="AlphaFoldDB" id="I4CCI4"/>
<dbReference type="HOGENOM" id="CLU_027128_1_0_7"/>
<evidence type="ECO:0000256" key="1">
    <source>
        <dbReference type="ARBA" id="ARBA00010062"/>
    </source>
</evidence>
<dbReference type="OrthoDB" id="7337537at2"/>
<dbReference type="PANTHER" id="PTHR30483">
    <property type="entry name" value="LEUCINE-SPECIFIC-BINDING PROTEIN"/>
    <property type="match status" value="1"/>
</dbReference>
<evidence type="ECO:0000313" key="5">
    <source>
        <dbReference type="Proteomes" id="UP000006055"/>
    </source>
</evidence>
<reference evidence="5" key="1">
    <citation type="submission" date="2012-06" db="EMBL/GenBank/DDBJ databases">
        <title>Complete sequence of chromosome of Desulfomonile tiedjei DSM 6799.</title>
        <authorList>
            <person name="Lucas S."/>
            <person name="Copeland A."/>
            <person name="Lapidus A."/>
            <person name="Glavina del Rio T."/>
            <person name="Dalin E."/>
            <person name="Tice H."/>
            <person name="Bruce D."/>
            <person name="Goodwin L."/>
            <person name="Pitluck S."/>
            <person name="Peters L."/>
            <person name="Ovchinnikova G."/>
            <person name="Zeytun A."/>
            <person name="Lu M."/>
            <person name="Kyrpides N."/>
            <person name="Mavromatis K."/>
            <person name="Ivanova N."/>
            <person name="Brettin T."/>
            <person name="Detter J.C."/>
            <person name="Han C."/>
            <person name="Larimer F."/>
            <person name="Land M."/>
            <person name="Hauser L."/>
            <person name="Markowitz V."/>
            <person name="Cheng J.-F."/>
            <person name="Hugenholtz P."/>
            <person name="Woyke T."/>
            <person name="Wu D."/>
            <person name="Spring S."/>
            <person name="Schroeder M."/>
            <person name="Brambilla E."/>
            <person name="Klenk H.-P."/>
            <person name="Eisen J.A."/>
        </authorList>
    </citation>
    <scope>NUCLEOTIDE SEQUENCE [LARGE SCALE GENOMIC DNA]</scope>
    <source>
        <strain evidence="5">ATCC 49306 / DSM 6799 / DCB-1</strain>
    </source>
</reference>
<dbReference type="Pfam" id="PF13458">
    <property type="entry name" value="Peripla_BP_6"/>
    <property type="match status" value="1"/>
</dbReference>
<name>I4CCI4_DESTA</name>
<keyword evidence="2" id="KW-0732">Signal</keyword>
<accession>I4CCI4</accession>
<dbReference type="InterPro" id="IPR028081">
    <property type="entry name" value="Leu-bd"/>
</dbReference>
<dbReference type="eggNOG" id="COG0683">
    <property type="taxonomic scope" value="Bacteria"/>
</dbReference>
<dbReference type="CDD" id="cd06330">
    <property type="entry name" value="PBP1_As_SBP-like"/>
    <property type="match status" value="1"/>
</dbReference>
<dbReference type="RefSeq" id="WP_014812385.1">
    <property type="nucleotide sequence ID" value="NC_018025.1"/>
</dbReference>
<dbReference type="STRING" id="706587.Desti_4652"/>
<dbReference type="EMBL" id="CP003360">
    <property type="protein sequence ID" value="AFM27275.1"/>
    <property type="molecule type" value="Genomic_DNA"/>
</dbReference>
<gene>
    <name evidence="4" type="ordered locus">Desti_4652</name>
</gene>
<dbReference type="Gene3D" id="3.40.50.2300">
    <property type="match status" value="2"/>
</dbReference>
<dbReference type="KEGG" id="dti:Desti_4652"/>